<dbReference type="GO" id="GO:0035435">
    <property type="term" value="P:phosphate ion transmembrane transport"/>
    <property type="evidence" value="ECO:0007669"/>
    <property type="project" value="InterPro"/>
</dbReference>
<dbReference type="Gene3D" id="3.40.190.10">
    <property type="entry name" value="Periplasmic binding protein-like II"/>
    <property type="match status" value="2"/>
</dbReference>
<dbReference type="NCBIfam" id="TIGR00975">
    <property type="entry name" value="3a0107s03"/>
    <property type="match status" value="1"/>
</dbReference>
<keyword evidence="2" id="KW-0813">Transport</keyword>
<feature type="transmembrane region" description="Helical" evidence="4">
    <location>
        <begin position="475"/>
        <end position="496"/>
    </location>
</feature>
<sequence>MHGFEKTTIIAGFFAAVLAAMPLLSVYAQGQIVIDGAGATFPFPLIDTWRVQYQKVDPSISLNYQSIGSGGGVKQFTERTVDFGASDAPLTESERSALPGPAVHIPETIGSVVAAYNVPGVEKGLKLTGPVLADIYLGKIKKWNDPAIASENQGVNLPDRDIVVVRRADGSGTTFVWTSYLATVSPEWKDQVGAGKSVEWPAGVGAPGNEGVSNTIGQTPYSLGYVELSYVLTTGMDYASIKNKAGNFVEPTLASTKAAVEAAATSLPAGDASWANVSLLDAPGDDSYPIASFSYLLLYKEMSTTPKVNSMQKAQAIVDFIAWAISPEGQKHAEELSYVPLPDNVVQANMQTLASLTYNGQPVMQQQSGQQSSTVSATFEGKSYPVKVSSATAKVTNIAINAGQSIDVGFDKPGDVELTLPKAMIDGIQVVSAGGQEVSFQQVGSTATDTTIKFTVPDGSTGPVSIKGASVVPEFGVVAALVLAASLVAVIGVARFKGQAFGLGRL</sequence>
<keyword evidence="4" id="KW-1133">Transmembrane helix</keyword>
<dbReference type="InterPro" id="IPR024370">
    <property type="entry name" value="PBP_domain"/>
</dbReference>
<evidence type="ECO:0000256" key="4">
    <source>
        <dbReference type="SAM" id="Phobius"/>
    </source>
</evidence>
<dbReference type="SUPFAM" id="SSF53850">
    <property type="entry name" value="Periplasmic binding protein-like II"/>
    <property type="match status" value="1"/>
</dbReference>
<protein>
    <submittedName>
        <fullName evidence="6">ABC phosphate uptake transporter, substrate-binding protein</fullName>
    </submittedName>
</protein>
<organism evidence="6 7">
    <name type="scientific">Nitrososphaera viennensis EN76</name>
    <dbReference type="NCBI Taxonomy" id="926571"/>
    <lineage>
        <taxon>Archaea</taxon>
        <taxon>Nitrososphaerota</taxon>
        <taxon>Nitrososphaeria</taxon>
        <taxon>Nitrososphaerales</taxon>
        <taxon>Nitrososphaeraceae</taxon>
        <taxon>Nitrososphaera</taxon>
    </lineage>
</organism>
<dbReference type="GeneID" id="74947328"/>
<dbReference type="GO" id="GO:0043190">
    <property type="term" value="C:ATP-binding cassette (ABC) transporter complex"/>
    <property type="evidence" value="ECO:0007669"/>
    <property type="project" value="InterPro"/>
</dbReference>
<keyword evidence="4" id="KW-0812">Transmembrane</keyword>
<gene>
    <name evidence="6" type="primary">pstS1</name>
    <name evidence="6" type="ORF">NVIE_020860</name>
</gene>
<dbReference type="PANTHER" id="PTHR42996:SF1">
    <property type="entry name" value="PHOSPHATE-BINDING PROTEIN PSTS"/>
    <property type="match status" value="1"/>
</dbReference>
<dbReference type="NCBIfam" id="TIGR04296">
    <property type="entry name" value="PEFG-CTERM"/>
    <property type="match status" value="1"/>
</dbReference>
<dbReference type="HOGENOM" id="CLU_034528_2_0_2"/>
<dbReference type="STRING" id="926571.NVIE_020860"/>
<dbReference type="InterPro" id="IPR027560">
    <property type="entry name" value="PEFG-CTERM"/>
</dbReference>
<evidence type="ECO:0000259" key="5">
    <source>
        <dbReference type="Pfam" id="PF12849"/>
    </source>
</evidence>
<dbReference type="Proteomes" id="UP000027093">
    <property type="component" value="Chromosome"/>
</dbReference>
<name>A0A060HT77_9ARCH</name>
<comment type="similarity">
    <text evidence="1">Belongs to the PstS family.</text>
</comment>
<proteinExistence type="inferred from homology"/>
<keyword evidence="4" id="KW-0472">Membrane</keyword>
<dbReference type="InterPro" id="IPR005673">
    <property type="entry name" value="ABC_phos-bd_PstS"/>
</dbReference>
<dbReference type="KEGG" id="nvn:NVIE_020860"/>
<reference evidence="6 7" key="1">
    <citation type="journal article" date="2014" name="Int. J. Syst. Evol. Microbiol.">
        <title>Nitrososphaera viennensis gen. nov., sp. nov., an aerobic and mesophilic, ammonia-oxidizing archaeon from soil and a member of the archaeal phylum Thaumarchaeota.</title>
        <authorList>
            <person name="Stieglmeier M."/>
            <person name="Klingl A."/>
            <person name="Alves R.J."/>
            <person name="Rittmann S.K."/>
            <person name="Melcher M."/>
            <person name="Leisch N."/>
            <person name="Schleper C."/>
        </authorList>
    </citation>
    <scope>NUCLEOTIDE SEQUENCE [LARGE SCALE GENOMIC DNA]</scope>
    <source>
        <strain evidence="6">EN76</strain>
    </source>
</reference>
<evidence type="ECO:0000313" key="7">
    <source>
        <dbReference type="Proteomes" id="UP000027093"/>
    </source>
</evidence>
<dbReference type="Pfam" id="PF12849">
    <property type="entry name" value="PBP_like_2"/>
    <property type="match status" value="1"/>
</dbReference>
<dbReference type="GO" id="GO:0042301">
    <property type="term" value="F:phosphate ion binding"/>
    <property type="evidence" value="ECO:0007669"/>
    <property type="project" value="InterPro"/>
</dbReference>
<evidence type="ECO:0000256" key="3">
    <source>
        <dbReference type="ARBA" id="ARBA00022592"/>
    </source>
</evidence>
<keyword evidence="7" id="KW-1185">Reference proteome</keyword>
<dbReference type="RefSeq" id="WP_075055122.1">
    <property type="nucleotide sequence ID" value="NZ_CP007536.1"/>
</dbReference>
<feature type="domain" description="PBP" evidence="5">
    <location>
        <begin position="27"/>
        <end position="328"/>
    </location>
</feature>
<dbReference type="AlphaFoldDB" id="A0A060HT77"/>
<dbReference type="EMBL" id="CP007536">
    <property type="protein sequence ID" value="AIC16347.1"/>
    <property type="molecule type" value="Genomic_DNA"/>
</dbReference>
<evidence type="ECO:0000256" key="1">
    <source>
        <dbReference type="ARBA" id="ARBA00008725"/>
    </source>
</evidence>
<keyword evidence="3" id="KW-0592">Phosphate transport</keyword>
<dbReference type="CDD" id="cd13565">
    <property type="entry name" value="PBP2_PstS"/>
    <property type="match status" value="1"/>
</dbReference>
<accession>A0A060HT77</accession>
<evidence type="ECO:0000256" key="2">
    <source>
        <dbReference type="ARBA" id="ARBA00022448"/>
    </source>
</evidence>
<evidence type="ECO:0000313" key="6">
    <source>
        <dbReference type="EMBL" id="AIC16347.1"/>
    </source>
</evidence>
<dbReference type="PANTHER" id="PTHR42996">
    <property type="entry name" value="PHOSPHATE-BINDING PROTEIN PSTS"/>
    <property type="match status" value="1"/>
</dbReference>
<dbReference type="InterPro" id="IPR050962">
    <property type="entry name" value="Phosphate-bind_PstS"/>
</dbReference>